<dbReference type="PANTHER" id="PTHR30055">
    <property type="entry name" value="HTH-TYPE TRANSCRIPTIONAL REGULATOR RUTR"/>
    <property type="match status" value="1"/>
</dbReference>
<keyword evidence="8" id="KW-1185">Reference proteome</keyword>
<feature type="region of interest" description="Disordered" evidence="5">
    <location>
        <begin position="1"/>
        <end position="29"/>
    </location>
</feature>
<keyword evidence="1" id="KW-0805">Transcription regulation</keyword>
<protein>
    <submittedName>
        <fullName evidence="7">Transcriptional regulator</fullName>
    </submittedName>
</protein>
<reference evidence="7 8" key="1">
    <citation type="submission" date="2018-12" db="EMBL/GenBank/DDBJ databases">
        <title>Draft genome sequence of Embleya hyalina NBRC 13850T.</title>
        <authorList>
            <person name="Komaki H."/>
            <person name="Hosoyama A."/>
            <person name="Kimura A."/>
            <person name="Ichikawa N."/>
            <person name="Tamura T."/>
        </authorList>
    </citation>
    <scope>NUCLEOTIDE SEQUENCE [LARGE SCALE GENOMIC DNA]</scope>
    <source>
        <strain evidence="7 8">NBRC 13850</strain>
    </source>
</reference>
<evidence type="ECO:0000256" key="1">
    <source>
        <dbReference type="ARBA" id="ARBA00023015"/>
    </source>
</evidence>
<dbReference type="SUPFAM" id="SSF48498">
    <property type="entry name" value="Tetracyclin repressor-like, C-terminal domain"/>
    <property type="match status" value="1"/>
</dbReference>
<dbReference type="OrthoDB" id="329481at2"/>
<dbReference type="PROSITE" id="PS50977">
    <property type="entry name" value="HTH_TETR_2"/>
    <property type="match status" value="1"/>
</dbReference>
<organism evidence="7 8">
    <name type="scientific">Embleya hyalina</name>
    <dbReference type="NCBI Taxonomy" id="516124"/>
    <lineage>
        <taxon>Bacteria</taxon>
        <taxon>Bacillati</taxon>
        <taxon>Actinomycetota</taxon>
        <taxon>Actinomycetes</taxon>
        <taxon>Kitasatosporales</taxon>
        <taxon>Streptomycetaceae</taxon>
        <taxon>Embleya</taxon>
    </lineage>
</organism>
<accession>A0A401YLP0</accession>
<evidence type="ECO:0000313" key="8">
    <source>
        <dbReference type="Proteomes" id="UP000286931"/>
    </source>
</evidence>
<comment type="caution">
    <text evidence="7">The sequence shown here is derived from an EMBL/GenBank/DDBJ whole genome shotgun (WGS) entry which is preliminary data.</text>
</comment>
<dbReference type="SUPFAM" id="SSF46689">
    <property type="entry name" value="Homeodomain-like"/>
    <property type="match status" value="1"/>
</dbReference>
<dbReference type="Pfam" id="PF00440">
    <property type="entry name" value="TetR_N"/>
    <property type="match status" value="1"/>
</dbReference>
<dbReference type="Pfam" id="PF02909">
    <property type="entry name" value="TetR_C_1"/>
    <property type="match status" value="1"/>
</dbReference>
<proteinExistence type="predicted"/>
<dbReference type="InterPro" id="IPR009057">
    <property type="entry name" value="Homeodomain-like_sf"/>
</dbReference>
<evidence type="ECO:0000256" key="3">
    <source>
        <dbReference type="ARBA" id="ARBA00023163"/>
    </source>
</evidence>
<feature type="domain" description="HTH tetR-type" evidence="6">
    <location>
        <begin position="30"/>
        <end position="90"/>
    </location>
</feature>
<dbReference type="Gene3D" id="1.10.357.10">
    <property type="entry name" value="Tetracycline Repressor, domain 2"/>
    <property type="match status" value="1"/>
</dbReference>
<dbReference type="GO" id="GO:0003700">
    <property type="term" value="F:DNA-binding transcription factor activity"/>
    <property type="evidence" value="ECO:0007669"/>
    <property type="project" value="TreeGrafter"/>
</dbReference>
<name>A0A401YLP0_9ACTN</name>
<feature type="compositionally biased region" description="Pro residues" evidence="5">
    <location>
        <begin position="15"/>
        <end position="24"/>
    </location>
</feature>
<dbReference type="GO" id="GO:0045892">
    <property type="term" value="P:negative regulation of DNA-templated transcription"/>
    <property type="evidence" value="ECO:0007669"/>
    <property type="project" value="InterPro"/>
</dbReference>
<dbReference type="InterPro" id="IPR004111">
    <property type="entry name" value="Repressor_TetR_C"/>
</dbReference>
<sequence length="250" mass="27224">MPSDQPRRGRAARHAPPPADPAATPPRREPITLDRITDAALHVVATEGYDSLTVRRITHVLGTGPSSLYAHIVNKDDIDDLIIGRLCSRIVLPEPDPAAWRAQTRDVCGQLRDQFLMYPGISRAAMAMVPTNLETLRVNEGLLAILLAGGVAPRTAAWAIDSLTLYVGAYTLERALLEQRRKHPDYAWVLSRDELVGRLEALPADRFPRITRHAAELTSGEGNERFDFALGLIIDNLVPGGPGPAAPTVS</sequence>
<evidence type="ECO:0000256" key="2">
    <source>
        <dbReference type="ARBA" id="ARBA00023125"/>
    </source>
</evidence>
<keyword evidence="3" id="KW-0804">Transcription</keyword>
<evidence type="ECO:0000259" key="6">
    <source>
        <dbReference type="PROSITE" id="PS50977"/>
    </source>
</evidence>
<dbReference type="InterPro" id="IPR036271">
    <property type="entry name" value="Tet_transcr_reg_TetR-rel_C_sf"/>
</dbReference>
<feature type="DNA-binding region" description="H-T-H motif" evidence="4">
    <location>
        <begin position="53"/>
        <end position="72"/>
    </location>
</feature>
<evidence type="ECO:0000256" key="4">
    <source>
        <dbReference type="PROSITE-ProRule" id="PRU00335"/>
    </source>
</evidence>
<gene>
    <name evidence="7" type="ORF">EHYA_03199</name>
</gene>
<evidence type="ECO:0000313" key="7">
    <source>
        <dbReference type="EMBL" id="GCD95525.1"/>
    </source>
</evidence>
<dbReference type="AlphaFoldDB" id="A0A401YLP0"/>
<dbReference type="InterPro" id="IPR001647">
    <property type="entry name" value="HTH_TetR"/>
</dbReference>
<dbReference type="InterPro" id="IPR050109">
    <property type="entry name" value="HTH-type_TetR-like_transc_reg"/>
</dbReference>
<dbReference type="EMBL" id="BIFH01000018">
    <property type="protein sequence ID" value="GCD95525.1"/>
    <property type="molecule type" value="Genomic_DNA"/>
</dbReference>
<keyword evidence="2 4" id="KW-0238">DNA-binding</keyword>
<dbReference type="PANTHER" id="PTHR30055:SF151">
    <property type="entry name" value="TRANSCRIPTIONAL REGULATORY PROTEIN"/>
    <property type="match status" value="1"/>
</dbReference>
<dbReference type="Proteomes" id="UP000286931">
    <property type="component" value="Unassembled WGS sequence"/>
</dbReference>
<dbReference type="RefSeq" id="WP_126637650.1">
    <property type="nucleotide sequence ID" value="NZ_BIFH01000018.1"/>
</dbReference>
<evidence type="ECO:0000256" key="5">
    <source>
        <dbReference type="SAM" id="MobiDB-lite"/>
    </source>
</evidence>
<dbReference type="GO" id="GO:0000976">
    <property type="term" value="F:transcription cis-regulatory region binding"/>
    <property type="evidence" value="ECO:0007669"/>
    <property type="project" value="TreeGrafter"/>
</dbReference>